<reference evidence="1" key="1">
    <citation type="journal article" date="2013" name="Environ. Microbiol.">
        <title>Microbiota from the distal guts of lean and obese adolescents exhibit partial functional redundancy besides clear differences in community structure.</title>
        <authorList>
            <person name="Ferrer M."/>
            <person name="Ruiz A."/>
            <person name="Lanza F."/>
            <person name="Haange S.B."/>
            <person name="Oberbach A."/>
            <person name="Till H."/>
            <person name="Bargiela R."/>
            <person name="Campoy C."/>
            <person name="Segura M.T."/>
            <person name="Richter M."/>
            <person name="von Bergen M."/>
            <person name="Seifert J."/>
            <person name="Suarez A."/>
        </authorList>
    </citation>
    <scope>NUCLEOTIDE SEQUENCE</scope>
</reference>
<protein>
    <submittedName>
        <fullName evidence="1">Uncharacterized protein</fullName>
    </submittedName>
</protein>
<sequence>MLSTSSCVILFVQQRVGINVKHKVFFRDKEVPGADPATFKEVDFYIGQDKHRAYNKGIPTQIKDYSKLTEVGSLMYSDGTNIYDSHFNILPEADVATFEHISDNWYKDKSYVWWSSQLVAGANPKTFQPVSEGGFGGDFNYGKDDKHVFWNDSIIQGADPGSFEKMTFPDGDSWTVFDR</sequence>
<proteinExistence type="predicted"/>
<comment type="caution">
    <text evidence="1">The sequence shown here is derived from an EMBL/GenBank/DDBJ whole genome shotgun (WGS) entry which is preliminary data.</text>
</comment>
<gene>
    <name evidence="1" type="ORF">OBE_13413</name>
</gene>
<name>K1S2B6_9ZZZZ</name>
<organism evidence="1">
    <name type="scientific">human gut metagenome</name>
    <dbReference type="NCBI Taxonomy" id="408170"/>
    <lineage>
        <taxon>unclassified sequences</taxon>
        <taxon>metagenomes</taxon>
        <taxon>organismal metagenomes</taxon>
    </lineage>
</organism>
<dbReference type="Pfam" id="PF13644">
    <property type="entry name" value="DKNYY"/>
    <property type="match status" value="1"/>
</dbReference>
<dbReference type="EMBL" id="AJWZ01009261">
    <property type="protein sequence ID" value="EKC51808.1"/>
    <property type="molecule type" value="Genomic_DNA"/>
</dbReference>
<evidence type="ECO:0000313" key="1">
    <source>
        <dbReference type="EMBL" id="EKC51808.1"/>
    </source>
</evidence>
<dbReference type="InterPro" id="IPR027375">
    <property type="entry name" value="DKNYY"/>
</dbReference>
<dbReference type="AlphaFoldDB" id="K1S2B6"/>
<feature type="non-terminal residue" evidence="1">
    <location>
        <position position="179"/>
    </location>
</feature>
<accession>K1S2B6</accession>